<proteinExistence type="predicted"/>
<dbReference type="GO" id="GO:0003677">
    <property type="term" value="F:DNA binding"/>
    <property type="evidence" value="ECO:0007669"/>
    <property type="project" value="InterPro"/>
</dbReference>
<dbReference type="PROSITE" id="PS51750">
    <property type="entry name" value="BRO_N"/>
    <property type="match status" value="1"/>
</dbReference>
<evidence type="ECO:0000313" key="3">
    <source>
        <dbReference type="Proteomes" id="UP000321089"/>
    </source>
</evidence>
<name>A0A512TP66_CLOBU</name>
<dbReference type="InterPro" id="IPR003497">
    <property type="entry name" value="BRO_N_domain"/>
</dbReference>
<sequence>MGALRIFKDARFGEIRWVKINDKDYTVGKDITKCLGYINPRDASSRHCRGVVKHDIGVITGKRKDGTDVIQSVEMSVIPEGDIYRLTAKSELPGTEKFEAWIFDEVLPSIRRTGMYARDELLNNPDLLIDAATKLKEEREARLEAETRIKLLEPKAQFYDDVAGSKDSIEMGYVAKVLGVRKMGRNRLFSLLRDKKILDKNNIPYQQYVDMVYF</sequence>
<feature type="domain" description="Bro-N" evidence="1">
    <location>
        <begin position="1"/>
        <end position="114"/>
    </location>
</feature>
<dbReference type="Pfam" id="PF02498">
    <property type="entry name" value="Bro-N"/>
    <property type="match status" value="1"/>
</dbReference>
<dbReference type="InterPro" id="IPR005039">
    <property type="entry name" value="Ant_C"/>
</dbReference>
<gene>
    <name evidence="2" type="ORF">CBU02nite_22740</name>
</gene>
<organism evidence="2 3">
    <name type="scientific">Clostridium butyricum</name>
    <dbReference type="NCBI Taxonomy" id="1492"/>
    <lineage>
        <taxon>Bacteria</taxon>
        <taxon>Bacillati</taxon>
        <taxon>Bacillota</taxon>
        <taxon>Clostridia</taxon>
        <taxon>Eubacteriales</taxon>
        <taxon>Clostridiaceae</taxon>
        <taxon>Clostridium</taxon>
    </lineage>
</organism>
<dbReference type="PANTHER" id="PTHR36180:SF2">
    <property type="entry name" value="BRO FAMILY PROTEIN"/>
    <property type="match status" value="1"/>
</dbReference>
<accession>A0A512TP66</accession>
<protein>
    <recommendedName>
        <fullName evidence="1">Bro-N domain-containing protein</fullName>
    </recommendedName>
</protein>
<reference evidence="2 3" key="1">
    <citation type="submission" date="2019-07" db="EMBL/GenBank/DDBJ databases">
        <title>Whole genome shotgun sequence of Clostridium butyricum NBRC 3858.</title>
        <authorList>
            <person name="Hosoyama A."/>
            <person name="Uohara A."/>
            <person name="Ohji S."/>
            <person name="Ichikawa N."/>
        </authorList>
    </citation>
    <scope>NUCLEOTIDE SEQUENCE [LARGE SCALE GENOMIC DNA]</scope>
    <source>
        <strain evidence="2 3">NBRC 3858</strain>
    </source>
</reference>
<dbReference type="AlphaFoldDB" id="A0A512TP66"/>
<dbReference type="PANTHER" id="PTHR36180">
    <property type="entry name" value="DNA-BINDING PROTEIN-RELATED-RELATED"/>
    <property type="match status" value="1"/>
</dbReference>
<comment type="caution">
    <text evidence="2">The sequence shown here is derived from an EMBL/GenBank/DDBJ whole genome shotgun (WGS) entry which is preliminary data.</text>
</comment>
<dbReference type="Pfam" id="PF03374">
    <property type="entry name" value="ANT"/>
    <property type="match status" value="1"/>
</dbReference>
<dbReference type="EMBL" id="BKBC01000031">
    <property type="protein sequence ID" value="GEQ21768.1"/>
    <property type="molecule type" value="Genomic_DNA"/>
</dbReference>
<dbReference type="RefSeq" id="WP_241393603.1">
    <property type="nucleotide sequence ID" value="NZ_BKBC01000031.1"/>
</dbReference>
<dbReference type="Proteomes" id="UP000321089">
    <property type="component" value="Unassembled WGS sequence"/>
</dbReference>
<dbReference type="SMART" id="SM01040">
    <property type="entry name" value="Bro-N"/>
    <property type="match status" value="1"/>
</dbReference>
<evidence type="ECO:0000259" key="1">
    <source>
        <dbReference type="PROSITE" id="PS51750"/>
    </source>
</evidence>
<evidence type="ECO:0000313" key="2">
    <source>
        <dbReference type="EMBL" id="GEQ21768.1"/>
    </source>
</evidence>